<dbReference type="FunFam" id="1.20.1250.20:FF:000122">
    <property type="entry name" value="D-xylose transporter XylE"/>
    <property type="match status" value="1"/>
</dbReference>
<dbReference type="Gene3D" id="1.20.1250.20">
    <property type="entry name" value="MFS general substrate transporter like domains"/>
    <property type="match status" value="2"/>
</dbReference>
<keyword evidence="8 10" id="KW-0472">Membrane</keyword>
<evidence type="ECO:0000256" key="2">
    <source>
        <dbReference type="ARBA" id="ARBA00010992"/>
    </source>
</evidence>
<dbReference type="InterPro" id="IPR036259">
    <property type="entry name" value="MFS_trans_sf"/>
</dbReference>
<proteinExistence type="inferred from homology"/>
<gene>
    <name evidence="12" type="ORF">HDF12_002290</name>
</gene>
<feature type="domain" description="Major facilitator superfamily (MFS) profile" evidence="11">
    <location>
        <begin position="26"/>
        <end position="462"/>
    </location>
</feature>
<dbReference type="EMBL" id="JACCCV010000001">
    <property type="protein sequence ID" value="NYF51925.1"/>
    <property type="molecule type" value="Genomic_DNA"/>
</dbReference>
<evidence type="ECO:0000256" key="3">
    <source>
        <dbReference type="ARBA" id="ARBA00022448"/>
    </source>
</evidence>
<name>A0A7Y9NM54_9BACT</name>
<evidence type="ECO:0000256" key="7">
    <source>
        <dbReference type="ARBA" id="ARBA00022989"/>
    </source>
</evidence>
<sequence>MQTTHVPLDAAAPGSQAQQTPYLWAITLVAAMGGLLFGYDWVVIGGARQFYEAYFQLTSEQLVGWANSSALVGCFLGSLAAGYLGDRFGRRRLLLVSGILFSISSGLTGRASSFSMFILWRIVGGTAIGLSSNISPLYIAEISPASVRGRLVSLNQFAIVVGILLAQIANWQIARPIPEHITRIDFLQTWNVQYGWRWMFCAVVVPAVVFTVMSLFIPESPRWLLTKSRDDEAYKVLKRVGGLPYALSELPAIKKNLQLETGIQTSWKELCVAGMRRVVFIGAALAVLQQWTGINILFNYAAEVYRSAGYGDNDILLNIVITGAINLVFTVLAMLIVDRVGRRPMMLFGCIGIGLSHLLSAMAYHARWHSGAILVLTLSAIACYALTLAPVTWVLISEIFPNRIRSQAVSFAVCALWIASFALTYTFPLINRKLGSSGTFLGYGGICMLGAIFVLTFVPETKGRTLEEIEASVLSSKQ</sequence>
<evidence type="ECO:0000259" key="11">
    <source>
        <dbReference type="PROSITE" id="PS50850"/>
    </source>
</evidence>
<evidence type="ECO:0000256" key="6">
    <source>
        <dbReference type="ARBA" id="ARBA00022692"/>
    </source>
</evidence>
<dbReference type="InterPro" id="IPR005828">
    <property type="entry name" value="MFS_sugar_transport-like"/>
</dbReference>
<accession>A0A7Y9NM54</accession>
<dbReference type="InterPro" id="IPR003663">
    <property type="entry name" value="Sugar/inositol_transpt"/>
</dbReference>
<dbReference type="PANTHER" id="PTHR48020">
    <property type="entry name" value="PROTON MYO-INOSITOL COTRANSPORTER"/>
    <property type="match status" value="1"/>
</dbReference>
<evidence type="ECO:0000313" key="12">
    <source>
        <dbReference type="EMBL" id="NYF51925.1"/>
    </source>
</evidence>
<dbReference type="InterPro" id="IPR005829">
    <property type="entry name" value="Sugar_transporter_CS"/>
</dbReference>
<evidence type="ECO:0000256" key="9">
    <source>
        <dbReference type="RuleBase" id="RU003346"/>
    </source>
</evidence>
<evidence type="ECO:0000256" key="10">
    <source>
        <dbReference type="SAM" id="Phobius"/>
    </source>
</evidence>
<feature type="transmembrane region" description="Helical" evidence="10">
    <location>
        <begin position="440"/>
        <end position="458"/>
    </location>
</feature>
<evidence type="ECO:0000256" key="1">
    <source>
        <dbReference type="ARBA" id="ARBA00004651"/>
    </source>
</evidence>
<keyword evidence="6 10" id="KW-0812">Transmembrane</keyword>
<keyword evidence="4" id="KW-1003">Cell membrane</keyword>
<comment type="similarity">
    <text evidence="2 9">Belongs to the major facilitator superfamily. Sugar transporter (TC 2.A.1.1) family.</text>
</comment>
<feature type="transmembrane region" description="Helical" evidence="10">
    <location>
        <begin position="372"/>
        <end position="396"/>
    </location>
</feature>
<feature type="transmembrane region" description="Helical" evidence="10">
    <location>
        <begin position="315"/>
        <end position="337"/>
    </location>
</feature>
<comment type="subcellular location">
    <subcellularLocation>
        <location evidence="1">Cell membrane</location>
        <topology evidence="1">Multi-pass membrane protein</topology>
    </subcellularLocation>
</comment>
<evidence type="ECO:0000256" key="4">
    <source>
        <dbReference type="ARBA" id="ARBA00022475"/>
    </source>
</evidence>
<dbReference type="Pfam" id="PF00083">
    <property type="entry name" value="Sugar_tr"/>
    <property type="match status" value="1"/>
</dbReference>
<dbReference type="NCBIfam" id="TIGR00879">
    <property type="entry name" value="SP"/>
    <property type="match status" value="1"/>
</dbReference>
<feature type="transmembrane region" description="Helical" evidence="10">
    <location>
        <begin position="62"/>
        <end position="81"/>
    </location>
</feature>
<feature type="transmembrane region" description="Helical" evidence="10">
    <location>
        <begin position="151"/>
        <end position="174"/>
    </location>
</feature>
<dbReference type="GO" id="GO:0005886">
    <property type="term" value="C:plasma membrane"/>
    <property type="evidence" value="ECO:0007669"/>
    <property type="project" value="UniProtKB-SubCell"/>
</dbReference>
<feature type="transmembrane region" description="Helical" evidence="10">
    <location>
        <begin position="278"/>
        <end position="300"/>
    </location>
</feature>
<feature type="transmembrane region" description="Helical" evidence="10">
    <location>
        <begin position="344"/>
        <end position="366"/>
    </location>
</feature>
<comment type="caution">
    <text evidence="12">The sequence shown here is derived from an EMBL/GenBank/DDBJ whole genome shotgun (WGS) entry which is preliminary data.</text>
</comment>
<organism evidence="12 13">
    <name type="scientific">Tunturiibacter lichenicola</name>
    <dbReference type="NCBI Taxonomy" id="2051959"/>
    <lineage>
        <taxon>Bacteria</taxon>
        <taxon>Pseudomonadati</taxon>
        <taxon>Acidobacteriota</taxon>
        <taxon>Terriglobia</taxon>
        <taxon>Terriglobales</taxon>
        <taxon>Acidobacteriaceae</taxon>
        <taxon>Tunturiibacter</taxon>
    </lineage>
</organism>
<keyword evidence="3 9" id="KW-0813">Transport</keyword>
<keyword evidence="5" id="KW-0762">Sugar transport</keyword>
<feature type="transmembrane region" description="Helical" evidence="10">
    <location>
        <begin position="194"/>
        <end position="217"/>
    </location>
</feature>
<feature type="transmembrane region" description="Helical" evidence="10">
    <location>
        <begin position="93"/>
        <end position="112"/>
    </location>
</feature>
<feature type="transmembrane region" description="Helical" evidence="10">
    <location>
        <begin position="21"/>
        <end position="42"/>
    </location>
</feature>
<dbReference type="SUPFAM" id="SSF103473">
    <property type="entry name" value="MFS general substrate transporter"/>
    <property type="match status" value="1"/>
</dbReference>
<protein>
    <submittedName>
        <fullName evidence="12">Sugar porter (SP) family MFS transporter</fullName>
    </submittedName>
</protein>
<dbReference type="Proteomes" id="UP000534186">
    <property type="component" value="Unassembled WGS sequence"/>
</dbReference>
<evidence type="ECO:0000313" key="13">
    <source>
        <dbReference type="Proteomes" id="UP000534186"/>
    </source>
</evidence>
<feature type="transmembrane region" description="Helical" evidence="10">
    <location>
        <begin position="408"/>
        <end position="428"/>
    </location>
</feature>
<dbReference type="PANTHER" id="PTHR48020:SF12">
    <property type="entry name" value="PROTON MYO-INOSITOL COTRANSPORTER"/>
    <property type="match status" value="1"/>
</dbReference>
<evidence type="ECO:0000256" key="5">
    <source>
        <dbReference type="ARBA" id="ARBA00022597"/>
    </source>
</evidence>
<dbReference type="InterPro" id="IPR020846">
    <property type="entry name" value="MFS_dom"/>
</dbReference>
<dbReference type="PRINTS" id="PR00171">
    <property type="entry name" value="SUGRTRNSPORT"/>
</dbReference>
<dbReference type="PROSITE" id="PS00216">
    <property type="entry name" value="SUGAR_TRANSPORT_1"/>
    <property type="match status" value="1"/>
</dbReference>
<dbReference type="InterPro" id="IPR050814">
    <property type="entry name" value="Myo-inositol_Transporter"/>
</dbReference>
<reference evidence="12 13" key="1">
    <citation type="submission" date="2020-07" db="EMBL/GenBank/DDBJ databases">
        <title>Genomic Encyclopedia of Type Strains, Phase IV (KMG-V): Genome sequencing to study the core and pangenomes of soil and plant-associated prokaryotes.</title>
        <authorList>
            <person name="Whitman W."/>
        </authorList>
    </citation>
    <scope>NUCLEOTIDE SEQUENCE [LARGE SCALE GENOMIC DNA]</scope>
    <source>
        <strain evidence="12 13">M8UP30</strain>
    </source>
</reference>
<dbReference type="AlphaFoldDB" id="A0A7Y9NM54"/>
<dbReference type="PROSITE" id="PS50850">
    <property type="entry name" value="MFS"/>
    <property type="match status" value="1"/>
</dbReference>
<keyword evidence="7 10" id="KW-1133">Transmembrane helix</keyword>
<dbReference type="GO" id="GO:0022857">
    <property type="term" value="F:transmembrane transporter activity"/>
    <property type="evidence" value="ECO:0007669"/>
    <property type="project" value="InterPro"/>
</dbReference>
<evidence type="ECO:0000256" key="8">
    <source>
        <dbReference type="ARBA" id="ARBA00023136"/>
    </source>
</evidence>
<feature type="transmembrane region" description="Helical" evidence="10">
    <location>
        <begin position="118"/>
        <end position="139"/>
    </location>
</feature>